<dbReference type="PROSITE" id="PS00489">
    <property type="entry name" value="RNA_POL_PHAGE_2"/>
    <property type="match status" value="1"/>
</dbReference>
<dbReference type="PANTHER" id="PTHR10102">
    <property type="entry name" value="DNA-DIRECTED RNA POLYMERASE, MITOCHONDRIAL"/>
    <property type="match status" value="1"/>
</dbReference>
<dbReference type="Pfam" id="PF00940">
    <property type="entry name" value="RNA_pol"/>
    <property type="match status" value="1"/>
</dbReference>
<evidence type="ECO:0000313" key="13">
    <source>
        <dbReference type="Proteomes" id="UP001519460"/>
    </source>
</evidence>
<dbReference type="InterPro" id="IPR046950">
    <property type="entry name" value="DNA-dir_Rpol_C_phage-type"/>
</dbReference>
<accession>A0ABD0L536</accession>
<keyword evidence="13" id="KW-1185">Reference proteome</keyword>
<dbReference type="InterPro" id="IPR037159">
    <property type="entry name" value="RNA_POL_N_sf"/>
</dbReference>
<gene>
    <name evidence="12" type="ORF">BaRGS_00014645</name>
</gene>
<dbReference type="Gene3D" id="1.10.150.20">
    <property type="entry name" value="5' to 3' exonuclease, C-terminal subdomain"/>
    <property type="match status" value="1"/>
</dbReference>
<feature type="domain" description="DNA-directed RNA polymerase N-terminal" evidence="11">
    <location>
        <begin position="620"/>
        <end position="922"/>
    </location>
</feature>
<comment type="function">
    <text evidence="9">DNA-dependent RNA polymerase catalyzes the transcription of DNA into RNA using the four ribonucleoside triphosphates as substrates.</text>
</comment>
<feature type="region of interest" description="Disordered" evidence="10">
    <location>
        <begin position="270"/>
        <end position="298"/>
    </location>
</feature>
<evidence type="ECO:0000256" key="7">
    <source>
        <dbReference type="ARBA" id="ARBA00023163"/>
    </source>
</evidence>
<dbReference type="FunFam" id="1.10.150.20:FF:000031">
    <property type="entry name" value="DNA-directed RNA polymerase"/>
    <property type="match status" value="1"/>
</dbReference>
<dbReference type="InterPro" id="IPR043502">
    <property type="entry name" value="DNA/RNA_pol_sf"/>
</dbReference>
<protein>
    <recommendedName>
        <fullName evidence="2 9">DNA-directed RNA polymerase</fullName>
        <ecNumber evidence="2 9">2.7.7.6</ecNumber>
    </recommendedName>
</protein>
<evidence type="ECO:0000256" key="5">
    <source>
        <dbReference type="ARBA" id="ARBA00022695"/>
    </source>
</evidence>
<evidence type="ECO:0000256" key="2">
    <source>
        <dbReference type="ARBA" id="ARBA00012418"/>
    </source>
</evidence>
<dbReference type="FunFam" id="1.10.287.280:FF:000001">
    <property type="entry name" value="DNA-directed RNA polymerase"/>
    <property type="match status" value="1"/>
</dbReference>
<dbReference type="Proteomes" id="UP001519460">
    <property type="component" value="Unassembled WGS sequence"/>
</dbReference>
<dbReference type="PANTHER" id="PTHR10102:SF0">
    <property type="entry name" value="DNA-DIRECTED RNA POLYMERASE, MITOCHONDRIAL"/>
    <property type="match status" value="1"/>
</dbReference>
<reference evidence="12 13" key="1">
    <citation type="journal article" date="2023" name="Sci. Data">
        <title>Genome assembly of the Korean intertidal mud-creeper Batillaria attramentaria.</title>
        <authorList>
            <person name="Patra A.K."/>
            <person name="Ho P.T."/>
            <person name="Jun S."/>
            <person name="Lee S.J."/>
            <person name="Kim Y."/>
            <person name="Won Y.J."/>
        </authorList>
    </citation>
    <scope>NUCLEOTIDE SEQUENCE [LARGE SCALE GENOMIC DNA]</scope>
    <source>
        <strain evidence="12">Wonlab-2016</strain>
    </source>
</reference>
<dbReference type="EMBL" id="JACVVK020000086">
    <property type="protein sequence ID" value="KAK7494172.1"/>
    <property type="molecule type" value="Genomic_DNA"/>
</dbReference>
<keyword evidence="3 9" id="KW-0240">DNA-directed RNA polymerase</keyword>
<dbReference type="GO" id="GO:0000428">
    <property type="term" value="C:DNA-directed RNA polymerase complex"/>
    <property type="evidence" value="ECO:0007669"/>
    <property type="project" value="UniProtKB-KW"/>
</dbReference>
<evidence type="ECO:0000256" key="9">
    <source>
        <dbReference type="RuleBase" id="RU003805"/>
    </source>
</evidence>
<evidence type="ECO:0000256" key="3">
    <source>
        <dbReference type="ARBA" id="ARBA00022478"/>
    </source>
</evidence>
<sequence>MSQLLRLHRYTRTFLASHTYSSCVSASVIRALEQLQPCHNCQSIRLPGKDVFVSSIRSTRPYSSGFPRVKVDGRSPMSKAQWKKKKMKTSKMNKKIHGELLSVLNKRAVQLLLDREEHQLHRTLVTNFSFTDFPLLTAPDASPVSEMKIYPPKVTSPPQSHTSDKHSDLSWESRFSSFDRQMKDVVEKTSHIKPAVHGLEPTHTSGVLEPSLNETVSDSQETFDELGKVSKTSLSDCEKQDLTIPHVQTQPSSTHTEDRTVLDAARHRTDHLEKGVSQQTRDTSRSKHSDTISLGRVPKPSVNANILKTKQVGKAKKLKSDVIHQASPAVFPLEDDIFLDKGETEESVAELEADAEDGKSLQEPSPAEVRRLQKARLDMEKFQTDPAKFNHLFNQELLAYVDACCFAGMESVAHNFLNVFHQKRLQMQSKTRTTTAKHKKKTLTNMKDVPDLRQIQDIAIYNRLLSAWSQWGRIEGLFSMLQADGLKPDMQSYAACLECLGRRRTMDMAAGEKVLTDMKNEGLDVKELFNKCVFYRDEQQFVLKALKALDPEYEPNPLPRPLPPSGPLVDDLATAWPKDQVCGDEGARARVFREYPCDDVIEKNPYTGVLPTSEFHRLVQTQMEREIRGSVTVKSILKQSAPGKRALDYRKKLESVREEWRGQLTKAVEKKARLLARRFKMDYNLTLYPYLKVLEPQEYAQCLLQEIETLASSSETFSPSKFFLWRQLSGRIHQKFIMMEKIRNKVPKKMSQLYKEYLDKYNDPDLDLDSHRQQWQGIVVQSPEGPSLLGKLLYDIILYDVKVDASILKGQQSHKKMVPAFYAIYRSYAHQTHEEIKAHPVVMQLYRGAEISELTFDTGLLPMLVPPVPWVSTSHGGFLLAAVDLVRLPLSAQAMAEKYMNRVSGASTELAGVLDSINVLSACAWTVNKQVLDVIIELFNNKGNASLDIPPPASECPSPPKITPQMTPYEKAQAQKQRQKLSQQRAEMYSLWCTELYRLSIANQYRDEVLWFPHNMDFRGRTYPTPPHFNHLGSDVTRSILKFAKGKPLGPKGLDWMKIHLVNLTGFKKRCSNAERLAYANKMMPKILDSADNPLTGSKWWQKSDEPWQTLACCMEIAKATRSADPEQYVCSLPIHQDGSCNGLQHYAALGRDKAGAQSVNLWPYDEPQDVYSDVCELVEKERQKDAAAGVEIAKVLEGYVRRKVIKQTVMTTVYGVTRYGAKAQILRQLKDIPEFPQAQAWAGSRYLTEKTFHCLNEMFSATKDIQDWLTLSAQLISHVCQRPVGWVTPLGLPVLQPYHKPMTMSRFGVDMVDRWNFFEKPNAVKQKNAFPPNFIHSLDSTHMMLTALYCMRAGITFVSVHDCFWTHACDVEIMNRICRQQFVALHKQPILEDLSNQLVSTYTPITDSSDSEDDARIKLRNVLASVPARGDFDLDKVLESTYFFS</sequence>
<dbReference type="SMART" id="SM01311">
    <property type="entry name" value="RPOL_N"/>
    <property type="match status" value="1"/>
</dbReference>
<proteinExistence type="inferred from homology"/>
<keyword evidence="5 9" id="KW-0548">Nucleotidyltransferase</keyword>
<comment type="similarity">
    <text evidence="1 9">Belongs to the phage and mitochondrial RNA polymerase family.</text>
</comment>
<dbReference type="Gene3D" id="1.10.287.280">
    <property type="match status" value="1"/>
</dbReference>
<evidence type="ECO:0000256" key="6">
    <source>
        <dbReference type="ARBA" id="ARBA00022946"/>
    </source>
</evidence>
<dbReference type="InterPro" id="IPR011990">
    <property type="entry name" value="TPR-like_helical_dom_sf"/>
</dbReference>
<keyword evidence="4 9" id="KW-0808">Transferase</keyword>
<dbReference type="EC" id="2.7.7.6" evidence="2 9"/>
<keyword evidence="7 9" id="KW-0804">Transcription</keyword>
<organism evidence="12 13">
    <name type="scientific">Batillaria attramentaria</name>
    <dbReference type="NCBI Taxonomy" id="370345"/>
    <lineage>
        <taxon>Eukaryota</taxon>
        <taxon>Metazoa</taxon>
        <taxon>Spiralia</taxon>
        <taxon>Lophotrochozoa</taxon>
        <taxon>Mollusca</taxon>
        <taxon>Gastropoda</taxon>
        <taxon>Caenogastropoda</taxon>
        <taxon>Sorbeoconcha</taxon>
        <taxon>Cerithioidea</taxon>
        <taxon>Batillariidae</taxon>
        <taxon>Batillaria</taxon>
    </lineage>
</organism>
<dbReference type="SUPFAM" id="SSF56672">
    <property type="entry name" value="DNA/RNA polymerases"/>
    <property type="match status" value="1"/>
</dbReference>
<dbReference type="Pfam" id="PF14700">
    <property type="entry name" value="RPOL_N"/>
    <property type="match status" value="1"/>
</dbReference>
<evidence type="ECO:0000256" key="4">
    <source>
        <dbReference type="ARBA" id="ARBA00022679"/>
    </source>
</evidence>
<evidence type="ECO:0000259" key="11">
    <source>
        <dbReference type="SMART" id="SM01311"/>
    </source>
</evidence>
<name>A0ABD0L536_9CAEN</name>
<comment type="caution">
    <text evidence="12">The sequence shown here is derived from an EMBL/GenBank/DDBJ whole genome shotgun (WGS) entry which is preliminary data.</text>
</comment>
<comment type="catalytic activity">
    <reaction evidence="8 9">
        <text>RNA(n) + a ribonucleoside 5'-triphosphate = RNA(n+1) + diphosphate</text>
        <dbReference type="Rhea" id="RHEA:21248"/>
        <dbReference type="Rhea" id="RHEA-COMP:14527"/>
        <dbReference type="Rhea" id="RHEA-COMP:17342"/>
        <dbReference type="ChEBI" id="CHEBI:33019"/>
        <dbReference type="ChEBI" id="CHEBI:61557"/>
        <dbReference type="ChEBI" id="CHEBI:140395"/>
        <dbReference type="EC" id="2.7.7.6"/>
    </reaction>
</comment>
<evidence type="ECO:0000256" key="10">
    <source>
        <dbReference type="SAM" id="MobiDB-lite"/>
    </source>
</evidence>
<dbReference type="Gene3D" id="1.25.40.10">
    <property type="entry name" value="Tetratricopeptide repeat domain"/>
    <property type="match status" value="1"/>
</dbReference>
<dbReference type="Gene3D" id="1.10.1320.10">
    <property type="entry name" value="DNA-directed RNA polymerase, N-terminal domain"/>
    <property type="match status" value="1"/>
</dbReference>
<evidence type="ECO:0000256" key="1">
    <source>
        <dbReference type="ARBA" id="ARBA00009493"/>
    </source>
</evidence>
<dbReference type="InterPro" id="IPR002092">
    <property type="entry name" value="DNA-dir_Rpol_phage-type"/>
</dbReference>
<dbReference type="GO" id="GO:0003899">
    <property type="term" value="F:DNA-directed RNA polymerase activity"/>
    <property type="evidence" value="ECO:0007669"/>
    <property type="project" value="UniProtKB-EC"/>
</dbReference>
<evidence type="ECO:0000256" key="8">
    <source>
        <dbReference type="ARBA" id="ARBA00048552"/>
    </source>
</evidence>
<evidence type="ECO:0000313" key="12">
    <source>
        <dbReference type="EMBL" id="KAK7494172.1"/>
    </source>
</evidence>
<keyword evidence="6" id="KW-0809">Transit peptide</keyword>
<dbReference type="InterPro" id="IPR029262">
    <property type="entry name" value="RPOL_N"/>
</dbReference>
<dbReference type="PROSITE" id="PS00900">
    <property type="entry name" value="RNA_POL_PHAGE_1"/>
    <property type="match status" value="1"/>
</dbReference>